<gene>
    <name evidence="1" type="ORF">APZ42_016889</name>
</gene>
<reference evidence="1 2" key="1">
    <citation type="submission" date="2016-03" db="EMBL/GenBank/DDBJ databases">
        <title>EvidentialGene: Evidence-directed Construction of Genes on Genomes.</title>
        <authorList>
            <person name="Gilbert D.G."/>
            <person name="Choi J.-H."/>
            <person name="Mockaitis K."/>
            <person name="Colbourne J."/>
            <person name="Pfrender M."/>
        </authorList>
    </citation>
    <scope>NUCLEOTIDE SEQUENCE [LARGE SCALE GENOMIC DNA]</scope>
    <source>
        <strain evidence="1 2">Xinb3</strain>
        <tissue evidence="1">Complete organism</tissue>
    </source>
</reference>
<sequence length="53" mass="5994">MCAVVALRTQRLDTVQVHSACRRQHFCLFGIDNSFHFGTLCTWALGRVNGRIS</sequence>
<dbReference type="EMBL" id="LRGB01000642">
    <property type="protein sequence ID" value="KZS17275.1"/>
    <property type="molecule type" value="Genomic_DNA"/>
</dbReference>
<accession>A0A165A7S8</accession>
<comment type="caution">
    <text evidence="1">The sequence shown here is derived from an EMBL/GenBank/DDBJ whole genome shotgun (WGS) entry which is preliminary data.</text>
</comment>
<protein>
    <submittedName>
        <fullName evidence="1">Uncharacterized protein</fullName>
    </submittedName>
</protein>
<proteinExistence type="predicted"/>
<evidence type="ECO:0000313" key="2">
    <source>
        <dbReference type="Proteomes" id="UP000076858"/>
    </source>
</evidence>
<keyword evidence="2" id="KW-1185">Reference proteome</keyword>
<dbReference type="AlphaFoldDB" id="A0A165A7S8"/>
<dbReference type="Proteomes" id="UP000076858">
    <property type="component" value="Unassembled WGS sequence"/>
</dbReference>
<evidence type="ECO:0000313" key="1">
    <source>
        <dbReference type="EMBL" id="KZS17275.1"/>
    </source>
</evidence>
<organism evidence="1 2">
    <name type="scientific">Daphnia magna</name>
    <dbReference type="NCBI Taxonomy" id="35525"/>
    <lineage>
        <taxon>Eukaryota</taxon>
        <taxon>Metazoa</taxon>
        <taxon>Ecdysozoa</taxon>
        <taxon>Arthropoda</taxon>
        <taxon>Crustacea</taxon>
        <taxon>Branchiopoda</taxon>
        <taxon>Diplostraca</taxon>
        <taxon>Cladocera</taxon>
        <taxon>Anomopoda</taxon>
        <taxon>Daphniidae</taxon>
        <taxon>Daphnia</taxon>
    </lineage>
</organism>
<name>A0A165A7S8_9CRUS</name>